<reference evidence="12" key="1">
    <citation type="submission" date="2020-06" db="EMBL/GenBank/DDBJ databases">
        <authorList>
            <consortium name="Wellcome Sanger Institute Data Sharing"/>
        </authorList>
    </citation>
    <scope>NUCLEOTIDE SEQUENCE [LARGE SCALE GENOMIC DNA]</scope>
</reference>
<dbReference type="PROSITE" id="PS00674">
    <property type="entry name" value="AAA"/>
    <property type="match status" value="1"/>
</dbReference>
<dbReference type="InterPro" id="IPR047533">
    <property type="entry name" value="RecA-like_PEX6_r2"/>
</dbReference>
<dbReference type="InterPro" id="IPR057604">
    <property type="entry name" value="DPBB_PEX6"/>
</dbReference>
<dbReference type="OrthoDB" id="2187at2759"/>
<dbReference type="InterPro" id="IPR050168">
    <property type="entry name" value="AAA_ATPase_domain"/>
</dbReference>
<protein>
    <recommendedName>
        <fullName evidence="8">Peroxisomal ATPase PEX6</fullName>
    </recommendedName>
    <alternativeName>
        <fullName evidence="9">Peroxin-6</fullName>
    </alternativeName>
</protein>
<dbReference type="Pfam" id="PF25395">
    <property type="entry name" value="DPBB_PEX6"/>
    <property type="match status" value="1"/>
</dbReference>
<comment type="catalytic activity">
    <reaction evidence="10">
        <text>ATP + H2O = ADP + phosphate + H(+)</text>
        <dbReference type="Rhea" id="RHEA:13065"/>
        <dbReference type="ChEBI" id="CHEBI:15377"/>
        <dbReference type="ChEBI" id="CHEBI:15378"/>
        <dbReference type="ChEBI" id="CHEBI:30616"/>
        <dbReference type="ChEBI" id="CHEBI:43474"/>
        <dbReference type="ChEBI" id="CHEBI:456216"/>
    </reaction>
    <physiologicalReaction direction="left-to-right" evidence="10">
        <dbReference type="Rhea" id="RHEA:13066"/>
    </physiologicalReaction>
</comment>
<dbReference type="Gene3D" id="1.10.8.60">
    <property type="match status" value="1"/>
</dbReference>
<evidence type="ECO:0000256" key="1">
    <source>
        <dbReference type="ARBA" id="ARBA00004370"/>
    </source>
</evidence>
<evidence type="ECO:0000256" key="2">
    <source>
        <dbReference type="ARBA" id="ARBA00006914"/>
    </source>
</evidence>
<comment type="similarity">
    <text evidence="2">Belongs to the AAA ATPase family.</text>
</comment>
<evidence type="ECO:0000256" key="7">
    <source>
        <dbReference type="ARBA" id="ARBA00023136"/>
    </source>
</evidence>
<dbReference type="GO" id="GO:0005524">
    <property type="term" value="F:ATP binding"/>
    <property type="evidence" value="ECO:0007669"/>
    <property type="project" value="UniProtKB-KW"/>
</dbReference>
<dbReference type="InterPro" id="IPR003959">
    <property type="entry name" value="ATPase_AAA_core"/>
</dbReference>
<reference evidence="12" key="3">
    <citation type="submission" date="2025-09" db="UniProtKB">
        <authorList>
            <consortium name="Ensembl"/>
        </authorList>
    </citation>
    <scope>IDENTIFICATION</scope>
</reference>
<dbReference type="GO" id="GO:0005829">
    <property type="term" value="C:cytosol"/>
    <property type="evidence" value="ECO:0007669"/>
    <property type="project" value="TreeGrafter"/>
</dbReference>
<dbReference type="GO" id="GO:0016887">
    <property type="term" value="F:ATP hydrolysis activity"/>
    <property type="evidence" value="ECO:0007669"/>
    <property type="project" value="InterPro"/>
</dbReference>
<dbReference type="Ensembl" id="ENSGWIT00000000035.1">
    <property type="protein sequence ID" value="ENSGWIP00000000033.1"/>
    <property type="gene ID" value="ENSGWIG00000000015.1"/>
</dbReference>
<proteinExistence type="inferred from homology"/>
<dbReference type="PANTHER" id="PTHR23077:SF9">
    <property type="entry name" value="PEROXISOMAL ATPASE PEX6"/>
    <property type="match status" value="1"/>
</dbReference>
<evidence type="ECO:0000256" key="5">
    <source>
        <dbReference type="ARBA" id="ARBA00022801"/>
    </source>
</evidence>
<name>A0A8C5D1M2_GOUWI</name>
<dbReference type="InterPro" id="IPR003593">
    <property type="entry name" value="AAA+_ATPase"/>
</dbReference>
<dbReference type="GO" id="GO:0016558">
    <property type="term" value="P:protein import into peroxisome matrix"/>
    <property type="evidence" value="ECO:0007669"/>
    <property type="project" value="TreeGrafter"/>
</dbReference>
<keyword evidence="13" id="KW-1185">Reference proteome</keyword>
<dbReference type="SMART" id="SM00382">
    <property type="entry name" value="AAA"/>
    <property type="match status" value="2"/>
</dbReference>
<dbReference type="CTD" id="5190"/>
<dbReference type="FunFam" id="3.40.50.300:FF:000109">
    <property type="entry name" value="Peroxisomal biogenesis factor 6"/>
    <property type="match status" value="1"/>
</dbReference>
<keyword evidence="6" id="KW-0067">ATP-binding</keyword>
<accession>A0A8C5D1M2</accession>
<dbReference type="RefSeq" id="XP_028313481.1">
    <property type="nucleotide sequence ID" value="XM_028457680.1"/>
</dbReference>
<keyword evidence="5" id="KW-0378">Hydrolase</keyword>
<dbReference type="GeneID" id="114469840"/>
<evidence type="ECO:0000256" key="4">
    <source>
        <dbReference type="ARBA" id="ARBA00022741"/>
    </source>
</evidence>
<evidence type="ECO:0000256" key="9">
    <source>
        <dbReference type="ARBA" id="ARBA00034920"/>
    </source>
</evidence>
<dbReference type="Pfam" id="PF00004">
    <property type="entry name" value="AAA"/>
    <property type="match status" value="2"/>
</dbReference>
<dbReference type="InterPro" id="IPR027417">
    <property type="entry name" value="P-loop_NTPase"/>
</dbReference>
<evidence type="ECO:0000313" key="12">
    <source>
        <dbReference type="Ensembl" id="ENSGWIP00000000033.1"/>
    </source>
</evidence>
<dbReference type="InterPro" id="IPR003960">
    <property type="entry name" value="ATPase_AAA_CS"/>
</dbReference>
<organism evidence="12 13">
    <name type="scientific">Gouania willdenowi</name>
    <name type="common">Blunt-snouted clingfish</name>
    <name type="synonym">Lepadogaster willdenowi</name>
    <dbReference type="NCBI Taxonomy" id="441366"/>
    <lineage>
        <taxon>Eukaryota</taxon>
        <taxon>Metazoa</taxon>
        <taxon>Chordata</taxon>
        <taxon>Craniata</taxon>
        <taxon>Vertebrata</taxon>
        <taxon>Euteleostomi</taxon>
        <taxon>Actinopterygii</taxon>
        <taxon>Neopterygii</taxon>
        <taxon>Teleostei</taxon>
        <taxon>Neoteleostei</taxon>
        <taxon>Acanthomorphata</taxon>
        <taxon>Ovalentaria</taxon>
        <taxon>Blenniimorphae</taxon>
        <taxon>Blenniiformes</taxon>
        <taxon>Gobiesocoidei</taxon>
        <taxon>Gobiesocidae</taxon>
        <taxon>Gobiesocinae</taxon>
        <taxon>Gouania</taxon>
    </lineage>
</organism>
<evidence type="ECO:0000256" key="6">
    <source>
        <dbReference type="ARBA" id="ARBA00022840"/>
    </source>
</evidence>
<comment type="subcellular location">
    <subcellularLocation>
        <location evidence="1">Membrane</location>
    </subcellularLocation>
</comment>
<keyword evidence="4" id="KW-0547">Nucleotide-binding</keyword>
<dbReference type="AlphaFoldDB" id="A0A8C5D1M2"/>
<feature type="domain" description="AAA+ ATPase" evidence="11">
    <location>
        <begin position="819"/>
        <end position="957"/>
    </location>
</feature>
<sequence>MAAVEVRLVCLSSFPPHLHPMEVLVCPSQWTVVFHRDSDPPTVLLSLRPPQGLLVRVHTGTEPQVSDSSSGAPVQLFISRLFLQQLGVEDHSTATVRAVEPVKLHRVVLGTGSRWSLQRAVEDTFSRRLMELCSPGHWLLAREGEPLLGLEGLDQDQERPPLMVLECSPVTQGRVTADTTVVLTPYWDSGTSPGSFPACFALHRPLQLHVSDFARYADSLEELSPSLFDSRRWLGMGLRDLLLALECRVEVQVVDTQQWAGLRGQDGGGVDVDSCLFVSKHLLLRLGLFNHEWVRVWRGGGGAERPLSVTVVDLHGNVGFISPTLWFNLTNGDVTPEGNTTLRMKKYRSGSGDSSCSRSVCDATCPPHAQELRLQPVTCPLYQISSCDNLLEQHFNTPRLLSTGDIITVPAKNHPDLLENSMEGSYRSLVLFFRVSKVCSSADGEEEHFYVADKTHTSLFMATPTVCSVPCCSIHRASVSTSPAAGLTTTVDVLTNIIQPHVDHRGSSPLAACTVFLHGPTGSGKMTVVREISSRLNLHLIQVDCVSVRADSAAASEVKLRGVMDSSSSLQRCILLLRNLQLLFRVRGPSEDDSRVTAALSRLLSTAPCSVVVIATTSRARDLSSAVMSAFVHQVEMESPSEEQRLNMLINLSNELHLSRTSNLSNLAHLTAVCVSVSVCVCLSVCPCVCLCVCLSVCVCVCVPSIFMSLSLLQGLVLGDLKALLVGGGRAACERLTNTCDDQHLEEENMCSTGVNIQYQDLMSSLEVLQQTQSRAIGAPEIPKVHWEDVGGLQDVKKEILDTVRLPVQCAKLLPLGLKRTGILLYGPPGTGKTLLAKTVATECSMTFLSVKGPELINMYVGQSEANIREVFIRARAAAPCIVFFDELDSLAPSRGRSGDSGGVIDRVVSQLLAELDTLQSFSGVFVIGATNRPDLLDQSLLRPGRFDKLVYVGINEDRCSQLQVFSAILRKFHLDPSVKLEDLVHQCPAHMTGADMYALCSDAMTTAIKRKISMITEGVDQEDSPLLLSVEDFTSALETFRPSVSEEELLRYRDLQIRLSVT</sequence>
<dbReference type="Proteomes" id="UP000694680">
    <property type="component" value="Chromosome 1"/>
</dbReference>
<dbReference type="FunFam" id="1.10.8.60:FF:000039">
    <property type="entry name" value="peroxisome biogenesis factor 6"/>
    <property type="match status" value="1"/>
</dbReference>
<gene>
    <name evidence="12" type="primary">pex6</name>
</gene>
<evidence type="ECO:0000313" key="13">
    <source>
        <dbReference type="Proteomes" id="UP000694680"/>
    </source>
</evidence>
<dbReference type="Gene3D" id="3.40.50.300">
    <property type="entry name" value="P-loop containing nucleotide triphosphate hydrolases"/>
    <property type="match status" value="2"/>
</dbReference>
<evidence type="ECO:0000256" key="10">
    <source>
        <dbReference type="ARBA" id="ARBA00048778"/>
    </source>
</evidence>
<keyword evidence="3" id="KW-0962">Peroxisome biogenesis</keyword>
<dbReference type="CDD" id="cd19527">
    <property type="entry name" value="RecA-like_PEX6_r2"/>
    <property type="match status" value="1"/>
</dbReference>
<dbReference type="GO" id="GO:0005778">
    <property type="term" value="C:peroxisomal membrane"/>
    <property type="evidence" value="ECO:0007669"/>
    <property type="project" value="TreeGrafter"/>
</dbReference>
<feature type="domain" description="AAA+ ATPase" evidence="11">
    <location>
        <begin position="511"/>
        <end position="641"/>
    </location>
</feature>
<dbReference type="SUPFAM" id="SSF52540">
    <property type="entry name" value="P-loop containing nucleoside triphosphate hydrolases"/>
    <property type="match status" value="2"/>
</dbReference>
<reference evidence="12" key="2">
    <citation type="submission" date="2025-08" db="UniProtKB">
        <authorList>
            <consortium name="Ensembl"/>
        </authorList>
    </citation>
    <scope>IDENTIFICATION</scope>
</reference>
<dbReference type="PANTHER" id="PTHR23077">
    <property type="entry name" value="AAA-FAMILY ATPASE"/>
    <property type="match status" value="1"/>
</dbReference>
<evidence type="ECO:0000256" key="8">
    <source>
        <dbReference type="ARBA" id="ARBA00034811"/>
    </source>
</evidence>
<evidence type="ECO:0000259" key="11">
    <source>
        <dbReference type="SMART" id="SM00382"/>
    </source>
</evidence>
<keyword evidence="7" id="KW-0472">Membrane</keyword>
<evidence type="ECO:0000256" key="3">
    <source>
        <dbReference type="ARBA" id="ARBA00022593"/>
    </source>
</evidence>